<dbReference type="EMBL" id="KK112887">
    <property type="protein sequence ID" value="KFM58781.1"/>
    <property type="molecule type" value="Genomic_DNA"/>
</dbReference>
<gene>
    <name evidence="2" type="ORF">X975_20888</name>
</gene>
<proteinExistence type="predicted"/>
<name>A0A087T0Z2_STEMI</name>
<feature type="region of interest" description="Disordered" evidence="1">
    <location>
        <begin position="450"/>
        <end position="481"/>
    </location>
</feature>
<feature type="compositionally biased region" description="Polar residues" evidence="1">
    <location>
        <begin position="450"/>
        <end position="479"/>
    </location>
</feature>
<dbReference type="AlphaFoldDB" id="A0A087T0Z2"/>
<feature type="compositionally biased region" description="Polar residues" evidence="1">
    <location>
        <begin position="226"/>
        <end position="238"/>
    </location>
</feature>
<evidence type="ECO:0000313" key="3">
    <source>
        <dbReference type="Proteomes" id="UP000054359"/>
    </source>
</evidence>
<accession>A0A087T0Z2</accession>
<feature type="region of interest" description="Disordered" evidence="1">
    <location>
        <begin position="417"/>
        <end position="437"/>
    </location>
</feature>
<organism evidence="2 3">
    <name type="scientific">Stegodyphus mimosarum</name>
    <name type="common">African social velvet spider</name>
    <dbReference type="NCBI Taxonomy" id="407821"/>
    <lineage>
        <taxon>Eukaryota</taxon>
        <taxon>Metazoa</taxon>
        <taxon>Ecdysozoa</taxon>
        <taxon>Arthropoda</taxon>
        <taxon>Chelicerata</taxon>
        <taxon>Arachnida</taxon>
        <taxon>Araneae</taxon>
        <taxon>Araneomorphae</taxon>
        <taxon>Entelegynae</taxon>
        <taxon>Eresoidea</taxon>
        <taxon>Eresidae</taxon>
        <taxon>Stegodyphus</taxon>
    </lineage>
</organism>
<feature type="compositionally biased region" description="Polar residues" evidence="1">
    <location>
        <begin position="530"/>
        <end position="550"/>
    </location>
</feature>
<feature type="region of interest" description="Disordered" evidence="1">
    <location>
        <begin position="203"/>
        <end position="248"/>
    </location>
</feature>
<feature type="region of interest" description="Disordered" evidence="1">
    <location>
        <begin position="529"/>
        <end position="627"/>
    </location>
</feature>
<dbReference type="Proteomes" id="UP000054359">
    <property type="component" value="Unassembled WGS sequence"/>
</dbReference>
<sequence>MKSNFIANKNPGISRQDGNPFFSLPNIADTTPYFATREILQHSQPLILGRSQFSPLENFKHFEQNLQREILPHSLEHGSVFRSNNIDAPFGVLLPQSFFLRQFTPDLEQQPRISNNPNMLGLAQYALIPQRPLNNENIQNLLQQIPIIQTLPQNGYPLINQTPQRDPMVNSQLRNYERTEPHHSPYISSPQQNIVKNDRLTRVQEHSPPTHQQLPVPHRPPGQEISGKNHNTVPNLHNSALPHRQSEPSPFRHLDQNNLYQIQPPSANIGIRSHLLYHNPQFNQQQQIRNEQQIQQLYPVSQNTVNQQRPSNPQGPVDYHPLLRTKVISQPEGALRYGDNQPLLKDLQTQLLPPPSLYHEQRYAVVPNQHSNVPQRPVLNNQSHQLSTLAQRLNLNNQVHDRTSVSQRTALNNHIDQASNLPQRSNLNNLHQPSTISQRPNLNAQFHQSSTLPQRPNLNTQFHQPSTLSQRPNLNTQIHQPPVLSERPDLNYQARPAAGYASQNLHSFPRETNRVLQEDPKPIYRPQAEYQRSSLSQRPQPLHNSLSTDVRNYPYHRTSHEPAYATHSRTPLEEEDSMDSKSAQEPMVSPKSRRKFQPAELYESDDPLAYKKLKKSRKRGSIKEKTE</sequence>
<evidence type="ECO:0000313" key="2">
    <source>
        <dbReference type="EMBL" id="KFM58781.1"/>
    </source>
</evidence>
<feature type="non-terminal residue" evidence="2">
    <location>
        <position position="627"/>
    </location>
</feature>
<protein>
    <submittedName>
        <fullName evidence="2">Uncharacterized protein</fullName>
    </submittedName>
</protein>
<dbReference type="OrthoDB" id="6422968at2759"/>
<reference evidence="2 3" key="1">
    <citation type="submission" date="2013-11" db="EMBL/GenBank/DDBJ databases">
        <title>Genome sequencing of Stegodyphus mimosarum.</title>
        <authorList>
            <person name="Bechsgaard J."/>
        </authorList>
    </citation>
    <scope>NUCLEOTIDE SEQUENCE [LARGE SCALE GENOMIC DNA]</scope>
</reference>
<evidence type="ECO:0000256" key="1">
    <source>
        <dbReference type="SAM" id="MobiDB-lite"/>
    </source>
</evidence>
<feature type="compositionally biased region" description="Basic residues" evidence="1">
    <location>
        <begin position="611"/>
        <end position="620"/>
    </location>
</feature>
<dbReference type="OMA" id="HQYIIKI"/>
<keyword evidence="3" id="KW-1185">Reference proteome</keyword>